<dbReference type="AlphaFoldDB" id="A0A0S4J7Y5"/>
<dbReference type="EMBL" id="CYKH01001237">
    <property type="protein sequence ID" value="CUG86104.1"/>
    <property type="molecule type" value="Genomic_DNA"/>
</dbReference>
<dbReference type="Proteomes" id="UP000051952">
    <property type="component" value="Unassembled WGS sequence"/>
</dbReference>
<dbReference type="VEuPathDB" id="TriTrypDB:BSAL_06610"/>
<keyword evidence="3" id="KW-1185">Reference proteome</keyword>
<sequence length="280" mass="32603">MSSNVRSNSAPPQDFTGETGSDDGSIPSTLYARGDAHITRVLNARRLRMAAENDVTFLQNRLAKLKHEEMKAKSEVSKLKSKADEVSTNRDRFQQTHSSRQELQDQVDFSKRKEAALIALNKERQAKAVWSSKQRVMIERREAVVNLKKEREINECRVHILKEEQRERNSRQRETIRQLQEASKQRKEKENELKREEVRQFHEERLAREEEERVKKEKLASQLVAQEAQMIYRLKKLHNEKQQALRALAMSVEGSYTRADSAIPDEESQFHADESSLPPI</sequence>
<feature type="compositionally biased region" description="Basic and acidic residues" evidence="1">
    <location>
        <begin position="183"/>
        <end position="195"/>
    </location>
</feature>
<proteinExistence type="predicted"/>
<dbReference type="PANTHER" id="PTHR37473">
    <property type="entry name" value="EF-HAND DOMAIN-CONTAINING PROTEIN"/>
    <property type="match status" value="1"/>
</dbReference>
<evidence type="ECO:0000256" key="1">
    <source>
        <dbReference type="SAM" id="MobiDB-lite"/>
    </source>
</evidence>
<feature type="region of interest" description="Disordered" evidence="1">
    <location>
        <begin position="69"/>
        <end position="107"/>
    </location>
</feature>
<feature type="region of interest" description="Disordered" evidence="1">
    <location>
        <begin position="165"/>
        <end position="195"/>
    </location>
</feature>
<evidence type="ECO:0000313" key="2">
    <source>
        <dbReference type="EMBL" id="CUG86104.1"/>
    </source>
</evidence>
<name>A0A0S4J7Y5_BODSA</name>
<reference evidence="3" key="1">
    <citation type="submission" date="2015-09" db="EMBL/GenBank/DDBJ databases">
        <authorList>
            <consortium name="Pathogen Informatics"/>
        </authorList>
    </citation>
    <scope>NUCLEOTIDE SEQUENCE [LARGE SCALE GENOMIC DNA]</scope>
    <source>
        <strain evidence="3">Lake Konstanz</strain>
    </source>
</reference>
<organism evidence="2 3">
    <name type="scientific">Bodo saltans</name>
    <name type="common">Flagellated protozoan</name>
    <dbReference type="NCBI Taxonomy" id="75058"/>
    <lineage>
        <taxon>Eukaryota</taxon>
        <taxon>Discoba</taxon>
        <taxon>Euglenozoa</taxon>
        <taxon>Kinetoplastea</taxon>
        <taxon>Metakinetoplastina</taxon>
        <taxon>Eubodonida</taxon>
        <taxon>Bodonidae</taxon>
        <taxon>Bodo</taxon>
    </lineage>
</organism>
<feature type="region of interest" description="Disordered" evidence="1">
    <location>
        <begin position="259"/>
        <end position="280"/>
    </location>
</feature>
<gene>
    <name evidence="2" type="ORF">BSAL_06610</name>
</gene>
<dbReference type="PANTHER" id="PTHR37473:SF1">
    <property type="entry name" value="EF-HAND DOMAIN-CONTAINING PROTEIN"/>
    <property type="match status" value="1"/>
</dbReference>
<evidence type="ECO:0000313" key="3">
    <source>
        <dbReference type="Proteomes" id="UP000051952"/>
    </source>
</evidence>
<protein>
    <submittedName>
        <fullName evidence="2">Uncharacterized protein</fullName>
    </submittedName>
</protein>
<feature type="compositionally biased region" description="Polar residues" evidence="1">
    <location>
        <begin position="1"/>
        <end position="19"/>
    </location>
</feature>
<dbReference type="OMA" id="EMDRSWL"/>
<feature type="region of interest" description="Disordered" evidence="1">
    <location>
        <begin position="1"/>
        <end position="30"/>
    </location>
</feature>
<dbReference type="OrthoDB" id="10514535at2759"/>
<feature type="compositionally biased region" description="Basic and acidic residues" evidence="1">
    <location>
        <begin position="165"/>
        <end position="176"/>
    </location>
</feature>
<accession>A0A0S4J7Y5</accession>